<dbReference type="SUPFAM" id="SSF53795">
    <property type="entry name" value="PEP carboxykinase-like"/>
    <property type="match status" value="1"/>
</dbReference>
<comment type="subunit">
    <text evidence="3 11">Monomer.</text>
</comment>
<dbReference type="InterPro" id="IPR035078">
    <property type="entry name" value="PEP_carboxykinase_GTP_N"/>
</dbReference>
<keyword evidence="16" id="KW-1185">Reference proteome</keyword>
<keyword evidence="4 11" id="KW-0312">Gluconeogenesis</keyword>
<feature type="binding site" evidence="11">
    <location>
        <position position="114"/>
    </location>
    <ligand>
        <name>substrate</name>
    </ligand>
</feature>
<comment type="caution">
    <text evidence="15">The sequence shown here is derived from an EMBL/GenBank/DDBJ whole genome shotgun (WGS) entry which is preliminary data.</text>
</comment>
<keyword evidence="15" id="KW-0670">Pyruvate</keyword>
<dbReference type="GO" id="GO:0071333">
    <property type="term" value="P:cellular response to glucose stimulus"/>
    <property type="evidence" value="ECO:0007669"/>
    <property type="project" value="TreeGrafter"/>
</dbReference>
<feature type="binding site" evidence="11">
    <location>
        <position position="333"/>
    </location>
    <ligand>
        <name>Mn(2+)</name>
        <dbReference type="ChEBI" id="CHEBI:29035"/>
    </ligand>
</feature>
<feature type="binding site" evidence="11">
    <location>
        <position position="308"/>
    </location>
    <ligand>
        <name>substrate</name>
    </ligand>
</feature>
<evidence type="ECO:0000256" key="10">
    <source>
        <dbReference type="ARBA" id="ARBA00023239"/>
    </source>
</evidence>
<feature type="binding site" evidence="11">
    <location>
        <begin position="554"/>
        <end position="557"/>
    </location>
    <ligand>
        <name>GTP</name>
        <dbReference type="ChEBI" id="CHEBI:37565"/>
    </ligand>
</feature>
<dbReference type="Gene3D" id="3.90.228.20">
    <property type="match status" value="1"/>
</dbReference>
<comment type="subcellular location">
    <subcellularLocation>
        <location evidence="11">Cytoplasm</location>
    </subcellularLocation>
</comment>
<dbReference type="GO" id="GO:0033993">
    <property type="term" value="P:response to lipid"/>
    <property type="evidence" value="ECO:0007669"/>
    <property type="project" value="TreeGrafter"/>
</dbReference>
<dbReference type="AlphaFoldDB" id="A0A2M8WVV7"/>
<keyword evidence="8 11" id="KW-0342">GTP-binding</keyword>
<dbReference type="GO" id="GO:0046327">
    <property type="term" value="P:glycerol biosynthetic process from pyruvate"/>
    <property type="evidence" value="ECO:0007669"/>
    <property type="project" value="TreeGrafter"/>
</dbReference>
<proteinExistence type="inferred from homology"/>
<evidence type="ECO:0000256" key="3">
    <source>
        <dbReference type="ARBA" id="ARBA00011245"/>
    </source>
</evidence>
<dbReference type="GO" id="GO:0006094">
    <property type="term" value="P:gluconeogenesis"/>
    <property type="evidence" value="ECO:0007669"/>
    <property type="project" value="UniProtKB-UniRule"/>
</dbReference>
<dbReference type="InterPro" id="IPR018091">
    <property type="entry name" value="PEP_carboxykin_GTP_CS"/>
</dbReference>
<comment type="pathway">
    <text evidence="1 11">Carbohydrate biosynthesis; gluconeogenesis.</text>
</comment>
<evidence type="ECO:0000313" key="16">
    <source>
        <dbReference type="Proteomes" id="UP000231586"/>
    </source>
</evidence>
<keyword evidence="11" id="KW-0963">Cytoplasm</keyword>
<evidence type="ECO:0000256" key="4">
    <source>
        <dbReference type="ARBA" id="ARBA00022432"/>
    </source>
</evidence>
<feature type="binding site" evidence="11">
    <location>
        <begin position="309"/>
        <end position="314"/>
    </location>
    <ligand>
        <name>GTP</name>
        <dbReference type="ChEBI" id="CHEBI:37565"/>
    </ligand>
</feature>
<organism evidence="15 16">
    <name type="scientific">Luteimicrobium subarcticum</name>
    <dbReference type="NCBI Taxonomy" id="620910"/>
    <lineage>
        <taxon>Bacteria</taxon>
        <taxon>Bacillati</taxon>
        <taxon>Actinomycetota</taxon>
        <taxon>Actinomycetes</taxon>
        <taxon>Micrococcales</taxon>
        <taxon>Luteimicrobium</taxon>
    </lineage>
</organism>
<gene>
    <name evidence="11" type="primary">pckG</name>
    <name evidence="15" type="ORF">CLV34_0911</name>
</gene>
<keyword evidence="6 11" id="KW-0547">Nucleotide-binding</keyword>
<evidence type="ECO:0000256" key="1">
    <source>
        <dbReference type="ARBA" id="ARBA00004742"/>
    </source>
</evidence>
<feature type="active site" evidence="11">
    <location>
        <position position="310"/>
    </location>
</feature>
<dbReference type="OrthoDB" id="9758871at2"/>
<keyword evidence="10 11" id="KW-0456">Lyase</keyword>
<dbReference type="SUPFAM" id="SSF68923">
    <property type="entry name" value="PEP carboxykinase N-terminal domain"/>
    <property type="match status" value="1"/>
</dbReference>
<feature type="binding site" evidence="11">
    <location>
        <position position="428"/>
    </location>
    <ligand>
        <name>GTP</name>
        <dbReference type="ChEBI" id="CHEBI:37565"/>
    </ligand>
</feature>
<dbReference type="GO" id="GO:0019543">
    <property type="term" value="P:propionate catabolic process"/>
    <property type="evidence" value="ECO:0007669"/>
    <property type="project" value="TreeGrafter"/>
</dbReference>
<dbReference type="CDD" id="cd00819">
    <property type="entry name" value="PEPCK_GTP"/>
    <property type="match status" value="1"/>
</dbReference>
<dbReference type="Pfam" id="PF17297">
    <property type="entry name" value="PEPCK_N"/>
    <property type="match status" value="1"/>
</dbReference>
<evidence type="ECO:0000256" key="8">
    <source>
        <dbReference type="ARBA" id="ARBA00023134"/>
    </source>
</evidence>
<feature type="binding site" evidence="11">
    <location>
        <position position="286"/>
    </location>
    <ligand>
        <name>Mn(2+)</name>
        <dbReference type="ChEBI" id="CHEBI:29035"/>
    </ligand>
</feature>
<dbReference type="PANTHER" id="PTHR11561">
    <property type="entry name" value="PHOSPHOENOLPYRUVATE CARBOXYKINASE"/>
    <property type="match status" value="1"/>
</dbReference>
<dbReference type="GO" id="GO:0004613">
    <property type="term" value="F:phosphoenolpyruvate carboxykinase (GTP) activity"/>
    <property type="evidence" value="ECO:0007669"/>
    <property type="project" value="UniProtKB-UniRule"/>
</dbReference>
<evidence type="ECO:0000256" key="5">
    <source>
        <dbReference type="ARBA" id="ARBA00022723"/>
    </source>
</evidence>
<accession>A0A2M8WVV7</accession>
<evidence type="ECO:0000256" key="2">
    <source>
        <dbReference type="ARBA" id="ARBA00005796"/>
    </source>
</evidence>
<feature type="region of interest" description="Disordered" evidence="12">
    <location>
        <begin position="1"/>
        <end position="43"/>
    </location>
</feature>
<evidence type="ECO:0000256" key="11">
    <source>
        <dbReference type="HAMAP-Rule" id="MF_00452"/>
    </source>
</evidence>
<dbReference type="UniPathway" id="UPA00138"/>
<dbReference type="FunFam" id="3.40.449.10:FF:000005">
    <property type="entry name" value="Phosphoenolpyruvate carboxykinase [GTP]"/>
    <property type="match status" value="1"/>
</dbReference>
<feature type="binding site" evidence="11">
    <location>
        <begin position="257"/>
        <end position="259"/>
    </location>
    <ligand>
        <name>substrate</name>
    </ligand>
</feature>
<name>A0A2M8WVV7_9MICO</name>
<evidence type="ECO:0000256" key="7">
    <source>
        <dbReference type="ARBA" id="ARBA00022793"/>
    </source>
</evidence>
<evidence type="ECO:0000256" key="12">
    <source>
        <dbReference type="SAM" id="MobiDB-lite"/>
    </source>
</evidence>
<dbReference type="InterPro" id="IPR008210">
    <property type="entry name" value="PEP_carboxykinase_N"/>
</dbReference>
<keyword evidence="9 11" id="KW-0464">Manganese</keyword>
<dbReference type="NCBIfam" id="NF003253">
    <property type="entry name" value="PRK04210.1"/>
    <property type="match status" value="1"/>
</dbReference>
<dbReference type="InterPro" id="IPR008209">
    <property type="entry name" value="PEP_carboxykinase_GTP"/>
</dbReference>
<dbReference type="GO" id="GO:0030145">
    <property type="term" value="F:manganese ion binding"/>
    <property type="evidence" value="ECO:0007669"/>
    <property type="project" value="UniProtKB-UniRule"/>
</dbReference>
<sequence length="656" mass="71473">MAMTANPLRTRLPHPEVPSAPYLQPVPEAAQGTRGSDGTAFARPGRTATTAAATWVERIADLTRPDDVVWVDGTDAWRRRLVDTLVEAGTLFPLNPELRPGSYLARSHPDDVARIESRTFICSEREQDAGPTNNWREPATMRAVLRGAFAGSMHGRTMYVVPFSMGPVGGPLSRLGIQVTDSAYAALSMLTMTRVGPDVLRRVADGEEFVPAVHSVGMPLVDDAGEALDDVAWPCSETKYVVHFPESREIWSYGSGYGGNALLGKKCFALRIASAMARDEGWLAEHMLLVRVTTPEGRRYHVAAAFPSACGKTNLAMLRPTLPGWQVETLGDDIVWMRPDADGRLRAINPEAGFFGVAPGTGESTNPAAIATLRRDVIFTNVALTDDGDVWWEGLTDETPEHLVDWRGEDWTPADGAAGRPAAHPNSRFTVAADQCPTIADDWDSPEGVPVDAIVFGGRRATNVPLVAQAFSWEHGVFLGATISSERTAAAEGTVGELRRDPFAMLPFAGYNMADHWAHWLEVGQALDPQTRPKVFQVNWFRKGDDGSFLWPGFGENSRVVAWLVRQVERSRAVRLDRGAEPSAVGLVPLDGALDVDGLDLADGALDDLFAVDVERWLTECDLTEQFFDTFGDRVPAALREQLASLRARLTAGPRD</sequence>
<keyword evidence="7 11" id="KW-0210">Decarboxylase</keyword>
<comment type="catalytic activity">
    <reaction evidence="11">
        <text>oxaloacetate + GTP = phosphoenolpyruvate + GDP + CO2</text>
        <dbReference type="Rhea" id="RHEA:10388"/>
        <dbReference type="ChEBI" id="CHEBI:16452"/>
        <dbReference type="ChEBI" id="CHEBI:16526"/>
        <dbReference type="ChEBI" id="CHEBI:37565"/>
        <dbReference type="ChEBI" id="CHEBI:58189"/>
        <dbReference type="ChEBI" id="CHEBI:58702"/>
        <dbReference type="EC" id="4.1.1.32"/>
    </reaction>
</comment>
<keyword evidence="15" id="KW-0418">Kinase</keyword>
<dbReference type="Gene3D" id="2.170.8.10">
    <property type="entry name" value="Phosphoenolpyruvate Carboxykinase, domain 2"/>
    <property type="match status" value="1"/>
</dbReference>
<keyword evidence="15" id="KW-0808">Transferase</keyword>
<dbReference type="Gene3D" id="3.40.449.10">
    <property type="entry name" value="Phosphoenolpyruvate Carboxykinase, domain 1"/>
    <property type="match status" value="1"/>
</dbReference>
<feature type="binding site" evidence="11">
    <location>
        <begin position="426"/>
        <end position="428"/>
    </location>
    <ligand>
        <name>substrate</name>
    </ligand>
</feature>
<feature type="binding site" evidence="11">
    <location>
        <position position="266"/>
    </location>
    <ligand>
        <name>Mn(2+)</name>
        <dbReference type="ChEBI" id="CHEBI:29035"/>
    </ligand>
</feature>
<dbReference type="EMBL" id="PGTZ01000006">
    <property type="protein sequence ID" value="PJI95058.1"/>
    <property type="molecule type" value="Genomic_DNA"/>
</dbReference>
<dbReference type="GO" id="GO:0016301">
    <property type="term" value="F:kinase activity"/>
    <property type="evidence" value="ECO:0007669"/>
    <property type="project" value="UniProtKB-KW"/>
</dbReference>
<reference evidence="15 16" key="1">
    <citation type="submission" date="2017-11" db="EMBL/GenBank/DDBJ databases">
        <title>Genomic Encyclopedia of Archaeal and Bacterial Type Strains, Phase II (KMG-II): From Individual Species to Whole Genera.</title>
        <authorList>
            <person name="Goeker M."/>
        </authorList>
    </citation>
    <scope>NUCLEOTIDE SEQUENCE [LARGE SCALE GENOMIC DNA]</scope>
    <source>
        <strain evidence="15 16">DSM 22413</strain>
    </source>
</reference>
<dbReference type="EC" id="4.1.1.32" evidence="11"/>
<keyword evidence="5 11" id="KW-0479">Metal-binding</keyword>
<evidence type="ECO:0000256" key="6">
    <source>
        <dbReference type="ARBA" id="ARBA00022741"/>
    </source>
</evidence>
<dbReference type="PIRSF" id="PIRSF001348">
    <property type="entry name" value="PEP_carboxykinase_GTP"/>
    <property type="match status" value="1"/>
</dbReference>
<dbReference type="GO" id="GO:0042594">
    <property type="term" value="P:response to starvation"/>
    <property type="evidence" value="ECO:0007669"/>
    <property type="project" value="TreeGrafter"/>
</dbReference>
<feature type="domain" description="Phosphoenolpyruvate carboxykinase C-terminal P-loop" evidence="13">
    <location>
        <begin position="282"/>
        <end position="649"/>
    </location>
</feature>
<dbReference type="PANTHER" id="PTHR11561:SF0">
    <property type="entry name" value="PHOSPHOENOLPYRUVATE CARBOXYKINASE [GTP]-RELATED"/>
    <property type="match status" value="1"/>
</dbReference>
<dbReference type="Pfam" id="PF00821">
    <property type="entry name" value="PEPCK_GTP"/>
    <property type="match status" value="1"/>
</dbReference>
<comment type="similarity">
    <text evidence="2 11">Belongs to the phosphoenolpyruvate carboxykinase [GTP] family.</text>
</comment>
<comment type="cofactor">
    <cofactor evidence="11">
        <name>Mn(2+)</name>
        <dbReference type="ChEBI" id="CHEBI:29035"/>
    </cofactor>
    <text evidence="11">Binds 1 Mn(2+) ion per subunit.</text>
</comment>
<dbReference type="GO" id="GO:0005829">
    <property type="term" value="C:cytosol"/>
    <property type="evidence" value="ECO:0007669"/>
    <property type="project" value="TreeGrafter"/>
</dbReference>
<dbReference type="GO" id="GO:0006107">
    <property type="term" value="P:oxaloacetate metabolic process"/>
    <property type="evidence" value="ECO:0007669"/>
    <property type="project" value="TreeGrafter"/>
</dbReference>
<protein>
    <recommendedName>
        <fullName evidence="11">Phosphoenolpyruvate carboxykinase [GTP]</fullName>
        <shortName evidence="11">PEP carboxykinase</shortName>
        <shortName evidence="11">PEPCK</shortName>
        <ecNumber evidence="11">4.1.1.32</ecNumber>
    </recommendedName>
    <alternativeName>
        <fullName evidence="11">GTP-dependent phosphoenolpyruvate carboxykinase</fullName>
        <shortName evidence="11">GTP-PEPCK</shortName>
    </alternativeName>
</protein>
<comment type="function">
    <text evidence="11">Catalyzes the conversion of oxaloacetate (OAA) to phosphoenolpyruvate (PEP), the rate-limiting step in the metabolic pathway that produces glucose from lactate and other precursors derived from the citric acid cycle.</text>
</comment>
<dbReference type="GO" id="GO:0005525">
    <property type="term" value="F:GTP binding"/>
    <property type="evidence" value="ECO:0007669"/>
    <property type="project" value="UniProtKB-UniRule"/>
</dbReference>
<evidence type="ECO:0000313" key="15">
    <source>
        <dbReference type="EMBL" id="PJI95058.1"/>
    </source>
</evidence>
<dbReference type="PROSITE" id="PS00505">
    <property type="entry name" value="PEPCK_GTP"/>
    <property type="match status" value="1"/>
</dbReference>
<feature type="domain" description="Phosphoenolpyruvate carboxykinase GTP-utilising N-terminal" evidence="14">
    <location>
        <begin position="55"/>
        <end position="278"/>
    </location>
</feature>
<dbReference type="RefSeq" id="WP_100348981.1">
    <property type="nucleotide sequence ID" value="NZ_PGTZ01000006.1"/>
</dbReference>
<evidence type="ECO:0000259" key="14">
    <source>
        <dbReference type="Pfam" id="PF17297"/>
    </source>
</evidence>
<dbReference type="InterPro" id="IPR013035">
    <property type="entry name" value="PEP_carboxykinase_C"/>
</dbReference>
<dbReference type="InterPro" id="IPR035077">
    <property type="entry name" value="PEP_carboxykinase_GTP_C"/>
</dbReference>
<feature type="binding site" evidence="11">
    <location>
        <position position="459"/>
    </location>
    <ligand>
        <name>GTP</name>
        <dbReference type="ChEBI" id="CHEBI:37565"/>
    </ligand>
</feature>
<evidence type="ECO:0000256" key="9">
    <source>
        <dbReference type="ARBA" id="ARBA00023211"/>
    </source>
</evidence>
<dbReference type="Proteomes" id="UP000231586">
    <property type="component" value="Unassembled WGS sequence"/>
</dbReference>
<evidence type="ECO:0000259" key="13">
    <source>
        <dbReference type="Pfam" id="PF00821"/>
    </source>
</evidence>
<dbReference type="HAMAP" id="MF_00452">
    <property type="entry name" value="PEPCK_GTP"/>
    <property type="match status" value="1"/>
</dbReference>